<keyword evidence="9" id="KW-0812">Transmembrane</keyword>
<dbReference type="SUPFAM" id="SSF47384">
    <property type="entry name" value="Homodimeric domain of signal transducing histidine kinase"/>
    <property type="match status" value="1"/>
</dbReference>
<evidence type="ECO:0000256" key="5">
    <source>
        <dbReference type="ARBA" id="ARBA00022679"/>
    </source>
</evidence>
<feature type="region of interest" description="Disordered" evidence="8">
    <location>
        <begin position="366"/>
        <end position="390"/>
    </location>
</feature>
<dbReference type="RefSeq" id="WP_052083917.1">
    <property type="nucleotide sequence ID" value="NZ_JACLYY010000018.1"/>
</dbReference>
<dbReference type="EC" id="2.7.13.3" evidence="3"/>
<feature type="transmembrane region" description="Helical" evidence="9">
    <location>
        <begin position="60"/>
        <end position="80"/>
    </location>
</feature>
<dbReference type="Gene3D" id="1.10.287.130">
    <property type="match status" value="1"/>
</dbReference>
<evidence type="ECO:0000256" key="1">
    <source>
        <dbReference type="ARBA" id="ARBA00000085"/>
    </source>
</evidence>
<evidence type="ECO:0000256" key="6">
    <source>
        <dbReference type="ARBA" id="ARBA00022777"/>
    </source>
</evidence>
<keyword evidence="5" id="KW-0808">Transferase</keyword>
<comment type="caution">
    <text evidence="12">The sequence shown here is derived from an EMBL/GenBank/DDBJ whole genome shotgun (WGS) entry which is preliminary data.</text>
</comment>
<dbReference type="CDD" id="cd00075">
    <property type="entry name" value="HATPase"/>
    <property type="match status" value="1"/>
</dbReference>
<evidence type="ECO:0000259" key="10">
    <source>
        <dbReference type="PROSITE" id="PS50109"/>
    </source>
</evidence>
<dbReference type="PROSITE" id="PS50109">
    <property type="entry name" value="HIS_KIN"/>
    <property type="match status" value="1"/>
</dbReference>
<keyword evidence="6 12" id="KW-0418">Kinase</keyword>
<evidence type="ECO:0000313" key="12">
    <source>
        <dbReference type="EMBL" id="MBM6739230.1"/>
    </source>
</evidence>
<accession>A0ABS2EC57</accession>
<feature type="transmembrane region" description="Helical" evidence="9">
    <location>
        <begin position="20"/>
        <end position="40"/>
    </location>
</feature>
<sequence>MRNENGKSIRGQEGGEVRRVIKDSLFPVSLFAIYLGVLFLMSGIHEGLLVLMNKRGWNEIIQTAVPMLYWGAVAVGLTLFTRKKIKDTYEAPLHRLAKATRQVAGGDFSVYVPTVHTADRLDYLDVMILDFNKMVEELGSVETLKTDFVSNVSHEMKTPIAVIKNYAELLRTGNGTAEERQEYARNIEAAAGRLSDLISNILRLNKLENQRIDPEMETCDLCAQLEECILQYEELWDEKDLELEIEMEDRAFVQADRSLLELVWNNLLSNAGKFTEPGGTVTVRQRTVKGYVEVSVADTGCGMAPESLRHIFDKFYQGDTSHSREGNGLGLALVRRILILMNGEIQVESKEGEGSVFTVRLPRTEEREDRNRITGNRIAGDEKDVEVTEL</sequence>
<evidence type="ECO:0000313" key="13">
    <source>
        <dbReference type="Proteomes" id="UP000716906"/>
    </source>
</evidence>
<dbReference type="PROSITE" id="PS50885">
    <property type="entry name" value="HAMP"/>
    <property type="match status" value="1"/>
</dbReference>
<dbReference type="PANTHER" id="PTHR43711">
    <property type="entry name" value="TWO-COMPONENT HISTIDINE KINASE"/>
    <property type="match status" value="1"/>
</dbReference>
<dbReference type="Proteomes" id="UP000716906">
    <property type="component" value="Unassembled WGS sequence"/>
</dbReference>
<dbReference type="PANTHER" id="PTHR43711:SF26">
    <property type="entry name" value="SENSOR HISTIDINE KINASE RCSC"/>
    <property type="match status" value="1"/>
</dbReference>
<dbReference type="EMBL" id="JACLYY010000018">
    <property type="protein sequence ID" value="MBM6739230.1"/>
    <property type="molecule type" value="Genomic_DNA"/>
</dbReference>
<dbReference type="InterPro" id="IPR036890">
    <property type="entry name" value="HATPase_C_sf"/>
</dbReference>
<dbReference type="Pfam" id="PF00512">
    <property type="entry name" value="HisKA"/>
    <property type="match status" value="1"/>
</dbReference>
<dbReference type="InterPro" id="IPR003594">
    <property type="entry name" value="HATPase_dom"/>
</dbReference>
<dbReference type="SMART" id="SM00388">
    <property type="entry name" value="HisKA"/>
    <property type="match status" value="1"/>
</dbReference>
<dbReference type="SMART" id="SM00387">
    <property type="entry name" value="HATPase_c"/>
    <property type="match status" value="1"/>
</dbReference>
<evidence type="ECO:0000256" key="8">
    <source>
        <dbReference type="SAM" id="MobiDB-lite"/>
    </source>
</evidence>
<evidence type="ECO:0000256" key="3">
    <source>
        <dbReference type="ARBA" id="ARBA00012438"/>
    </source>
</evidence>
<dbReference type="CDD" id="cd00082">
    <property type="entry name" value="HisKA"/>
    <property type="match status" value="1"/>
</dbReference>
<keyword evidence="9" id="KW-1133">Transmembrane helix</keyword>
<dbReference type="SUPFAM" id="SSF55874">
    <property type="entry name" value="ATPase domain of HSP90 chaperone/DNA topoisomerase II/histidine kinase"/>
    <property type="match status" value="1"/>
</dbReference>
<feature type="domain" description="Histidine kinase" evidence="10">
    <location>
        <begin position="151"/>
        <end position="365"/>
    </location>
</feature>
<dbReference type="SUPFAM" id="SSF158472">
    <property type="entry name" value="HAMP domain-like"/>
    <property type="match status" value="1"/>
</dbReference>
<feature type="compositionally biased region" description="Basic and acidic residues" evidence="8">
    <location>
        <begin position="379"/>
        <end position="390"/>
    </location>
</feature>
<feature type="domain" description="HAMP" evidence="11">
    <location>
        <begin position="91"/>
        <end position="143"/>
    </location>
</feature>
<protein>
    <recommendedName>
        <fullName evidence="3">histidine kinase</fullName>
        <ecNumber evidence="3">2.7.13.3</ecNumber>
    </recommendedName>
</protein>
<dbReference type="InterPro" id="IPR003661">
    <property type="entry name" value="HisK_dim/P_dom"/>
</dbReference>
<gene>
    <name evidence="12" type="ORF">H7U36_14170</name>
</gene>
<dbReference type="Gene3D" id="6.10.340.10">
    <property type="match status" value="1"/>
</dbReference>
<dbReference type="InterPro" id="IPR005467">
    <property type="entry name" value="His_kinase_dom"/>
</dbReference>
<evidence type="ECO:0000259" key="11">
    <source>
        <dbReference type="PROSITE" id="PS50885"/>
    </source>
</evidence>
<dbReference type="InterPro" id="IPR036097">
    <property type="entry name" value="HisK_dim/P_sf"/>
</dbReference>
<evidence type="ECO:0000256" key="7">
    <source>
        <dbReference type="ARBA" id="ARBA00023012"/>
    </source>
</evidence>
<dbReference type="GO" id="GO:0016301">
    <property type="term" value="F:kinase activity"/>
    <property type="evidence" value="ECO:0007669"/>
    <property type="project" value="UniProtKB-KW"/>
</dbReference>
<dbReference type="InterPro" id="IPR004358">
    <property type="entry name" value="Sig_transdc_His_kin-like_C"/>
</dbReference>
<dbReference type="InterPro" id="IPR003660">
    <property type="entry name" value="HAMP_dom"/>
</dbReference>
<dbReference type="Pfam" id="PF02518">
    <property type="entry name" value="HATPase_c"/>
    <property type="match status" value="1"/>
</dbReference>
<keyword evidence="4" id="KW-0597">Phosphoprotein</keyword>
<reference evidence="12 13" key="1">
    <citation type="journal article" date="2021" name="Sci. Rep.">
        <title>The distribution of antibiotic resistance genes in chicken gut microbiota commensals.</title>
        <authorList>
            <person name="Juricova H."/>
            <person name="Matiasovicova J."/>
            <person name="Kubasova T."/>
            <person name="Cejkova D."/>
            <person name="Rychlik I."/>
        </authorList>
    </citation>
    <scope>NUCLEOTIDE SEQUENCE [LARGE SCALE GENOMIC DNA]</scope>
    <source>
        <strain evidence="12 13">An773</strain>
    </source>
</reference>
<name>A0ABS2EC57_9FIRM</name>
<evidence type="ECO:0000256" key="4">
    <source>
        <dbReference type="ARBA" id="ARBA00022553"/>
    </source>
</evidence>
<keyword evidence="7" id="KW-0902">Two-component regulatory system</keyword>
<dbReference type="InterPro" id="IPR050736">
    <property type="entry name" value="Sensor_HK_Regulatory"/>
</dbReference>
<keyword evidence="9" id="KW-0472">Membrane</keyword>
<comment type="subcellular location">
    <subcellularLocation>
        <location evidence="2">Membrane</location>
    </subcellularLocation>
</comment>
<organism evidence="12 13">
    <name type="scientific">Faecalicatena fissicatena</name>
    <dbReference type="NCBI Taxonomy" id="290055"/>
    <lineage>
        <taxon>Bacteria</taxon>
        <taxon>Bacillati</taxon>
        <taxon>Bacillota</taxon>
        <taxon>Clostridia</taxon>
        <taxon>Lachnospirales</taxon>
        <taxon>Lachnospiraceae</taxon>
        <taxon>Faecalicatena</taxon>
    </lineage>
</organism>
<evidence type="ECO:0000256" key="9">
    <source>
        <dbReference type="SAM" id="Phobius"/>
    </source>
</evidence>
<comment type="catalytic activity">
    <reaction evidence="1">
        <text>ATP + protein L-histidine = ADP + protein N-phospho-L-histidine.</text>
        <dbReference type="EC" id="2.7.13.3"/>
    </reaction>
</comment>
<keyword evidence="13" id="KW-1185">Reference proteome</keyword>
<dbReference type="PRINTS" id="PR00344">
    <property type="entry name" value="BCTRLSENSOR"/>
</dbReference>
<proteinExistence type="predicted"/>
<dbReference type="CDD" id="cd06225">
    <property type="entry name" value="HAMP"/>
    <property type="match status" value="1"/>
</dbReference>
<evidence type="ECO:0000256" key="2">
    <source>
        <dbReference type="ARBA" id="ARBA00004370"/>
    </source>
</evidence>
<dbReference type="Gene3D" id="3.30.565.10">
    <property type="entry name" value="Histidine kinase-like ATPase, C-terminal domain"/>
    <property type="match status" value="1"/>
</dbReference>